<dbReference type="GO" id="GO:0003677">
    <property type="term" value="F:DNA binding"/>
    <property type="evidence" value="ECO:0007669"/>
    <property type="project" value="InterPro"/>
</dbReference>
<keyword evidence="2" id="KW-0255">Endonuclease</keyword>
<sequence>MATSDFEHKHFDRTNPMSIFDYSRHLIGNSLRSLFGDSIIEAKRKGKGGLGQMVEELFFNYEVNSDRNADFAEAHVELKCTPLLKSKDNSYRIKERLVCTMIDYFEIVNTSFEDSHLISKCQLMLLLFYLHVNGNAIYDYEFLFRVLWQLPEKDLLLIKQDYQTIADKVRRGEAHLLSEGDTLYLGACRKGQKGDSPQPQPNSDIKANKRAFSLKPAYMRYILGHVTGSGKTFYTNYAENEVAKFELVTGQELQNNSFEEIILNRFKPFIGKNYIQICDLLGIKAYQAKSKYADVSALIASNLESKRLGSSEEFVKSGIIMKTVRLQENGMPKESMSFKNIDYCEVYDNDDWLESDVYEIFTGRFMFVVFKPIKDETISVYNNRTKEPVTEQSYALDSVFFWTMPAADLELAKEYWLNIRYAVMSNNITPERFWGLADHKKFHVRPKAKDKSDKAINPNGGLCDKLCYWFNAEYVKEIINGHE</sequence>
<reference evidence="5" key="2">
    <citation type="submission" date="2021-09" db="EMBL/GenBank/DDBJ databases">
        <authorList>
            <person name="Gilroy R."/>
        </authorList>
    </citation>
    <scope>NUCLEOTIDE SEQUENCE</scope>
    <source>
        <strain evidence="5">4100</strain>
    </source>
</reference>
<keyword evidence="1" id="KW-0540">Nuclease</keyword>
<organism evidence="5 6">
    <name type="scientific">Candidatus Amulumruptor caecigallinarius</name>
    <dbReference type="NCBI Taxonomy" id="2109911"/>
    <lineage>
        <taxon>Bacteria</taxon>
        <taxon>Pseudomonadati</taxon>
        <taxon>Bacteroidota</taxon>
        <taxon>Bacteroidia</taxon>
        <taxon>Bacteroidales</taxon>
        <taxon>Muribaculaceae</taxon>
        <taxon>Candidatus Amulumruptor</taxon>
    </lineage>
</organism>
<evidence type="ECO:0000313" key="6">
    <source>
        <dbReference type="Proteomes" id="UP000711407"/>
    </source>
</evidence>
<evidence type="ECO:0000256" key="3">
    <source>
        <dbReference type="ARBA" id="ARBA00022801"/>
    </source>
</evidence>
<dbReference type="Pfam" id="PF02976">
    <property type="entry name" value="MutH"/>
    <property type="match status" value="1"/>
</dbReference>
<dbReference type="GO" id="GO:0016787">
    <property type="term" value="F:hydrolase activity"/>
    <property type="evidence" value="ECO:0007669"/>
    <property type="project" value="UniProtKB-KW"/>
</dbReference>
<dbReference type="CDD" id="cd22356">
    <property type="entry name" value="Sau3AI_N-like"/>
    <property type="match status" value="1"/>
</dbReference>
<dbReference type="Gene3D" id="3.40.600.10">
    <property type="entry name" value="DNA mismatch repair MutH/Restriction endonuclease, type II"/>
    <property type="match status" value="2"/>
</dbReference>
<keyword evidence="3" id="KW-0378">Hydrolase</keyword>
<proteinExistence type="predicted"/>
<dbReference type="InterPro" id="IPR011335">
    <property type="entry name" value="Restrct_endonuc-II-like"/>
</dbReference>
<feature type="domain" description="DNA mismatch repair MutH/Type II restriction enzyme Sau3AI" evidence="4">
    <location>
        <begin position="61"/>
        <end position="161"/>
    </location>
</feature>
<evidence type="ECO:0000259" key="4">
    <source>
        <dbReference type="SMART" id="SM00927"/>
    </source>
</evidence>
<evidence type="ECO:0000256" key="1">
    <source>
        <dbReference type="ARBA" id="ARBA00022722"/>
    </source>
</evidence>
<reference evidence="5" key="1">
    <citation type="journal article" date="2021" name="PeerJ">
        <title>Extensive microbial diversity within the chicken gut microbiome revealed by metagenomics and culture.</title>
        <authorList>
            <person name="Gilroy R."/>
            <person name="Ravi A."/>
            <person name="Getino M."/>
            <person name="Pursley I."/>
            <person name="Horton D.L."/>
            <person name="Alikhan N.F."/>
            <person name="Baker D."/>
            <person name="Gharbi K."/>
            <person name="Hall N."/>
            <person name="Watson M."/>
            <person name="Adriaenssens E.M."/>
            <person name="Foster-Nyarko E."/>
            <person name="Jarju S."/>
            <person name="Secka A."/>
            <person name="Antonio M."/>
            <person name="Oren A."/>
            <person name="Chaudhuri R.R."/>
            <person name="La Ragione R."/>
            <person name="Hildebrand F."/>
            <person name="Pallen M.J."/>
        </authorList>
    </citation>
    <scope>NUCLEOTIDE SEQUENCE</scope>
    <source>
        <strain evidence="5">4100</strain>
    </source>
</reference>
<dbReference type="EMBL" id="DYXT01000021">
    <property type="protein sequence ID" value="HJE38892.1"/>
    <property type="molecule type" value="Genomic_DNA"/>
</dbReference>
<dbReference type="AlphaFoldDB" id="A0A921JHZ6"/>
<gene>
    <name evidence="5" type="ORF">K8V47_03910</name>
</gene>
<evidence type="ECO:0000313" key="5">
    <source>
        <dbReference type="EMBL" id="HJE38892.1"/>
    </source>
</evidence>
<evidence type="ECO:0000256" key="2">
    <source>
        <dbReference type="ARBA" id="ARBA00022759"/>
    </source>
</evidence>
<name>A0A921JHZ6_9BACT</name>
<protein>
    <recommendedName>
        <fullName evidence="4">DNA mismatch repair MutH/Type II restriction enzyme Sau3AI domain-containing protein</fullName>
    </recommendedName>
</protein>
<dbReference type="Proteomes" id="UP000711407">
    <property type="component" value="Unassembled WGS sequence"/>
</dbReference>
<dbReference type="SUPFAM" id="SSF52980">
    <property type="entry name" value="Restriction endonuclease-like"/>
    <property type="match status" value="2"/>
</dbReference>
<dbReference type="GO" id="GO:0004519">
    <property type="term" value="F:endonuclease activity"/>
    <property type="evidence" value="ECO:0007669"/>
    <property type="project" value="UniProtKB-KW"/>
</dbReference>
<dbReference type="InterPro" id="IPR011337">
    <property type="entry name" value="DNA_rep_MutH/RE_typeII_Sau3AI"/>
</dbReference>
<dbReference type="CDD" id="cd22355">
    <property type="entry name" value="Sau3AI_C"/>
    <property type="match status" value="1"/>
</dbReference>
<dbReference type="InterPro" id="IPR037057">
    <property type="entry name" value="DNA_rep_MutH/T2_RE_sf"/>
</dbReference>
<comment type="caution">
    <text evidence="5">The sequence shown here is derived from an EMBL/GenBank/DDBJ whole genome shotgun (WGS) entry which is preliminary data.</text>
</comment>
<accession>A0A921JHZ6</accession>
<dbReference type="NCBIfam" id="NF040973">
    <property type="entry name" value="restrict_Sau3AI"/>
    <property type="match status" value="1"/>
</dbReference>
<dbReference type="SMART" id="SM00927">
    <property type="entry name" value="MutH"/>
    <property type="match status" value="1"/>
</dbReference>